<dbReference type="PROSITE" id="PS51819">
    <property type="entry name" value="VOC"/>
    <property type="match status" value="1"/>
</dbReference>
<dbReference type="Proteomes" id="UP000607796">
    <property type="component" value="Unassembled WGS sequence"/>
</dbReference>
<reference evidence="2 3" key="1">
    <citation type="journal article" date="2021" name="Int. J. Syst. Evol. Microbiol.">
        <title>Salipiger mangrovisoli sp. nov., isolated from mangrove soil and the proposal for the reclassification of Paraphaeobacter pallidus as Salipiger pallidus comb. nov.</title>
        <authorList>
            <person name="Du J."/>
            <person name="Liu Y."/>
            <person name="Pei T."/>
            <person name="Deng M.R."/>
            <person name="Zhu H."/>
        </authorList>
    </citation>
    <scope>NUCLEOTIDE SEQUENCE [LARGE SCALE GENOMIC DNA]</scope>
    <source>
        <strain evidence="2 3">6D45A</strain>
    </source>
</reference>
<dbReference type="PANTHER" id="PTHR35006:SF1">
    <property type="entry name" value="BLL2941 PROTEIN"/>
    <property type="match status" value="1"/>
</dbReference>
<evidence type="ECO:0000259" key="1">
    <source>
        <dbReference type="PROSITE" id="PS51819"/>
    </source>
</evidence>
<dbReference type="SUPFAM" id="SSF54593">
    <property type="entry name" value="Glyoxalase/Bleomycin resistance protein/Dihydroxybiphenyl dioxygenase"/>
    <property type="match status" value="1"/>
</dbReference>
<dbReference type="PANTHER" id="PTHR35006">
    <property type="entry name" value="GLYOXALASE FAMILY PROTEIN (AFU_ORTHOLOGUE AFUA_5G14830)"/>
    <property type="match status" value="1"/>
</dbReference>
<dbReference type="Gene3D" id="3.10.180.10">
    <property type="entry name" value="2,3-Dihydroxybiphenyl 1,2-Dioxygenase, domain 1"/>
    <property type="match status" value="1"/>
</dbReference>
<sequence>MIAYVTVGADDIAKAERFYSAFLPALGYRLEEHHGDLSYILPAEPGQSPVQPDFHVKSPFNGEFASAGNGAMVAFQARSQKKVRDLHDAALAAGGSGDGRPGFRACYGPHFYVGYLRDPQGNKIALFSSDPDEPGRDR</sequence>
<dbReference type="InterPro" id="IPR029068">
    <property type="entry name" value="Glyas_Bleomycin-R_OHBP_Dase"/>
</dbReference>
<dbReference type="InterPro" id="IPR004360">
    <property type="entry name" value="Glyas_Fos-R_dOase_dom"/>
</dbReference>
<gene>
    <name evidence="2" type="ORF">IQ782_27600</name>
</gene>
<comment type="caution">
    <text evidence="2">The sequence shown here is derived from an EMBL/GenBank/DDBJ whole genome shotgun (WGS) entry which is preliminary data.</text>
</comment>
<feature type="domain" description="VOC" evidence="1">
    <location>
        <begin position="1"/>
        <end position="129"/>
    </location>
</feature>
<dbReference type="RefSeq" id="WP_194137887.1">
    <property type="nucleotide sequence ID" value="NZ_JADFFK010000039.1"/>
</dbReference>
<dbReference type="Pfam" id="PF00903">
    <property type="entry name" value="Glyoxalase"/>
    <property type="match status" value="1"/>
</dbReference>
<evidence type="ECO:0000313" key="3">
    <source>
        <dbReference type="Proteomes" id="UP000607796"/>
    </source>
</evidence>
<keyword evidence="3" id="KW-1185">Reference proteome</keyword>
<proteinExistence type="predicted"/>
<organism evidence="2 3">
    <name type="scientific">Salipiger mangrovisoli</name>
    <dbReference type="NCBI Taxonomy" id="2865933"/>
    <lineage>
        <taxon>Bacteria</taxon>
        <taxon>Pseudomonadati</taxon>
        <taxon>Pseudomonadota</taxon>
        <taxon>Alphaproteobacteria</taxon>
        <taxon>Rhodobacterales</taxon>
        <taxon>Roseobacteraceae</taxon>
        <taxon>Salipiger</taxon>
    </lineage>
</organism>
<evidence type="ECO:0000313" key="2">
    <source>
        <dbReference type="EMBL" id="MBE9640621.1"/>
    </source>
</evidence>
<dbReference type="CDD" id="cd07262">
    <property type="entry name" value="VOC_like"/>
    <property type="match status" value="1"/>
</dbReference>
<name>A0ABR9XAW2_9RHOB</name>
<accession>A0ABR9XAW2</accession>
<dbReference type="EMBL" id="JADFFK010000039">
    <property type="protein sequence ID" value="MBE9640621.1"/>
    <property type="molecule type" value="Genomic_DNA"/>
</dbReference>
<dbReference type="InterPro" id="IPR037523">
    <property type="entry name" value="VOC_core"/>
</dbReference>
<protein>
    <submittedName>
        <fullName evidence="2">VOC family protein</fullName>
    </submittedName>
</protein>